<reference evidence="1 2" key="1">
    <citation type="submission" date="2013-08" db="EMBL/GenBank/DDBJ databases">
        <authorList>
            <person name="Stouthamer R."/>
            <person name="Nunney L."/>
        </authorList>
    </citation>
    <scope>NUCLEOTIDE SEQUENCE [LARGE SCALE GENOMIC DNA]</scope>
    <source>
        <strain evidence="2">ann-1</strain>
    </source>
</reference>
<sequence>MGTQALTHQMIAREAAKMLVEQNNVVTNINTERSKEFGEEINGYKKGDTVKIMIPPVPVTYSGSVFAASGATSAPLSAPPISESYVNLQLDQQHHVPLTFTAKEKKLDLTDFSKRFLRPAMTSLSSKVNAILLASMYQQTPNVVGTWGTVPGTRTPWRSAASTLDRHLAPEEDRCAHFSTEANDALAEANAALFHTSDELRGEFSKNAVGLFAGLEFYKQLSLPTHTNGLGAGYVVSGAGQIGSSISMDGKAGKGDIMKGSIITFADVFEVHPITGATTGRLRQFLVTDDYAAGGSTLSIYPAIIPTSSLGIGTVDKAPRDRAAITVFGKPLVPAVQNLVFHRDAFATAFAPLPVLASCEGYTASIKNISVRVMTFGDGKNDMEHTRVDVLFGTPAPVRPDHACRVTQ</sequence>
<accession>A0A060H686</accession>
<evidence type="ECO:0008006" key="3">
    <source>
        <dbReference type="Google" id="ProtNLM"/>
    </source>
</evidence>
<dbReference type="EMBL" id="CP006696">
    <property type="protein sequence ID" value="AIC11103.1"/>
    <property type="molecule type" value="Genomic_DNA"/>
</dbReference>
<dbReference type="KEGG" id="xfs:D934_04535"/>
<organism evidence="1 2">
    <name type="scientific">Xylella fastidiosa subsp. sandyi Ann-1</name>
    <dbReference type="NCBI Taxonomy" id="155920"/>
    <lineage>
        <taxon>Bacteria</taxon>
        <taxon>Pseudomonadati</taxon>
        <taxon>Pseudomonadota</taxon>
        <taxon>Gammaproteobacteria</taxon>
        <taxon>Lysobacterales</taxon>
        <taxon>Lysobacteraceae</taxon>
        <taxon>Xylella</taxon>
    </lineage>
</organism>
<name>A0A060H686_XYLFS</name>
<proteinExistence type="predicted"/>
<dbReference type="PATRIC" id="fig|155920.8.peg.1091"/>
<dbReference type="RefSeq" id="WP_020850872.1">
    <property type="nucleotide sequence ID" value="NZ_CP006696.1"/>
</dbReference>
<evidence type="ECO:0000313" key="1">
    <source>
        <dbReference type="EMBL" id="AIC11103.1"/>
    </source>
</evidence>
<dbReference type="HOGENOM" id="CLU_053841_1_0_6"/>
<dbReference type="InterPro" id="IPR024659">
    <property type="entry name" value="Phage_coat_Gp5"/>
</dbReference>
<dbReference type="AlphaFoldDB" id="A0A060H686"/>
<dbReference type="Pfam" id="PF11651">
    <property type="entry name" value="P22_CoatProtein"/>
    <property type="match status" value="1"/>
</dbReference>
<dbReference type="Gene3D" id="2.40.30.240">
    <property type="match status" value="1"/>
</dbReference>
<dbReference type="Proteomes" id="UP000027215">
    <property type="component" value="Chromosome"/>
</dbReference>
<gene>
    <name evidence="1" type="ORF">D934_04535</name>
</gene>
<evidence type="ECO:0000313" key="2">
    <source>
        <dbReference type="Proteomes" id="UP000027215"/>
    </source>
</evidence>
<protein>
    <recommendedName>
        <fullName evidence="3">P22 coat-protein 5 family protein</fullName>
    </recommendedName>
</protein>